<keyword evidence="3" id="KW-1185">Reference proteome</keyword>
<feature type="region of interest" description="Disordered" evidence="1">
    <location>
        <begin position="69"/>
        <end position="180"/>
    </location>
</feature>
<accession>A0A151JVF1</accession>
<organism evidence="2 3">
    <name type="scientific">Trachymyrmex septentrionalis</name>
    <dbReference type="NCBI Taxonomy" id="34720"/>
    <lineage>
        <taxon>Eukaryota</taxon>
        <taxon>Metazoa</taxon>
        <taxon>Ecdysozoa</taxon>
        <taxon>Arthropoda</taxon>
        <taxon>Hexapoda</taxon>
        <taxon>Insecta</taxon>
        <taxon>Pterygota</taxon>
        <taxon>Neoptera</taxon>
        <taxon>Endopterygota</taxon>
        <taxon>Hymenoptera</taxon>
        <taxon>Apocrita</taxon>
        <taxon>Aculeata</taxon>
        <taxon>Formicoidea</taxon>
        <taxon>Formicidae</taxon>
        <taxon>Myrmicinae</taxon>
        <taxon>Trachymyrmex</taxon>
    </lineage>
</organism>
<evidence type="ECO:0000313" key="2">
    <source>
        <dbReference type="EMBL" id="KYN37530.1"/>
    </source>
</evidence>
<dbReference type="EMBL" id="KQ981698">
    <property type="protein sequence ID" value="KYN37530.1"/>
    <property type="molecule type" value="Genomic_DNA"/>
</dbReference>
<reference evidence="2 3" key="1">
    <citation type="submission" date="2016-03" db="EMBL/GenBank/DDBJ databases">
        <title>Trachymyrmex septentrionalis WGS genome.</title>
        <authorList>
            <person name="Nygaard S."/>
            <person name="Hu H."/>
            <person name="Boomsma J."/>
            <person name="Zhang G."/>
        </authorList>
    </citation>
    <scope>NUCLEOTIDE SEQUENCE [LARGE SCALE GENOMIC DNA]</scope>
    <source>
        <strain evidence="2">Tsep2-gDNA-1</strain>
        <tissue evidence="2">Whole body</tissue>
    </source>
</reference>
<dbReference type="STRING" id="34720.A0A151JVF1"/>
<dbReference type="Proteomes" id="UP000078541">
    <property type="component" value="Unassembled WGS sequence"/>
</dbReference>
<evidence type="ECO:0000313" key="3">
    <source>
        <dbReference type="Proteomes" id="UP000078541"/>
    </source>
</evidence>
<gene>
    <name evidence="2" type="ORF">ALC56_08102</name>
</gene>
<feature type="compositionally biased region" description="Basic and acidic residues" evidence="1">
    <location>
        <begin position="224"/>
        <end position="252"/>
    </location>
</feature>
<feature type="region of interest" description="Disordered" evidence="1">
    <location>
        <begin position="218"/>
        <end position="271"/>
    </location>
</feature>
<name>A0A151JVF1_9HYME</name>
<sequence length="359" mass="38033">MSPVIEGDNRWGGQWTVSAGRRARRGSNNQNYSPSNSVSPPAAGPSPSSRVAPLSALIAASTRLHEQSLNISCQEATPPRNILPVGAERRRGTSPEDNAGGDVGHGTGNQVSAVHPSARVNVRGVMPRGRAPALPIVPPRADRDEGGRQQRGRRRPDGPVGQPSRGHPAPASVARQRGRDRVAARDALLDRANGVATVADLEAFATSVAAFFGEDATAAGAAARPRDRSVRSREAGARRGARGGDRPEREGASRPGSAPAEPGASGEARGDWVREAKRIQALYRRTAAEQCEKYSRGLPISARCLNVRSRSTLSGCIAAGKTWPALARKPSALTPRVRKRCLRSWVHSRSERWTVGSGA</sequence>
<dbReference type="AlphaFoldDB" id="A0A151JVF1"/>
<proteinExistence type="predicted"/>
<evidence type="ECO:0000256" key="1">
    <source>
        <dbReference type="SAM" id="MobiDB-lite"/>
    </source>
</evidence>
<feature type="compositionally biased region" description="Low complexity" evidence="1">
    <location>
        <begin position="27"/>
        <end position="51"/>
    </location>
</feature>
<feature type="region of interest" description="Disordered" evidence="1">
    <location>
        <begin position="1"/>
        <end position="51"/>
    </location>
</feature>
<protein>
    <submittedName>
        <fullName evidence="2">Uncharacterized protein</fullName>
    </submittedName>
</protein>